<keyword evidence="1" id="KW-0521">NADP</keyword>
<dbReference type="SUPFAM" id="SSF50129">
    <property type="entry name" value="GroES-like"/>
    <property type="match status" value="1"/>
</dbReference>
<dbReference type="InterPro" id="IPR020843">
    <property type="entry name" value="ER"/>
</dbReference>
<gene>
    <name evidence="4" type="ORF">VC81_08890</name>
</gene>
<evidence type="ECO:0000259" key="3">
    <source>
        <dbReference type="SMART" id="SM00829"/>
    </source>
</evidence>
<dbReference type="InterPro" id="IPR013154">
    <property type="entry name" value="ADH-like_N"/>
</dbReference>
<name>A0A0F3RUX2_9LACO</name>
<dbReference type="GO" id="GO:0016651">
    <property type="term" value="F:oxidoreductase activity, acting on NAD(P)H"/>
    <property type="evidence" value="ECO:0007669"/>
    <property type="project" value="TreeGrafter"/>
</dbReference>
<dbReference type="STRING" id="216463.VC81_08890"/>
<dbReference type="InterPro" id="IPR011032">
    <property type="entry name" value="GroES-like_sf"/>
</dbReference>
<dbReference type="Proteomes" id="UP000033491">
    <property type="component" value="Unassembled WGS sequence"/>
</dbReference>
<dbReference type="PANTHER" id="PTHR48106">
    <property type="entry name" value="QUINONE OXIDOREDUCTASE PIG3-RELATED"/>
    <property type="match status" value="1"/>
</dbReference>
<dbReference type="PANTHER" id="PTHR48106:SF18">
    <property type="entry name" value="QUINONE OXIDOREDUCTASE PIG3"/>
    <property type="match status" value="1"/>
</dbReference>
<reference evidence="4 5" key="1">
    <citation type="submission" date="2015-03" db="EMBL/GenBank/DDBJ databases">
        <authorList>
            <person name="Zheng J."/>
            <person name="Ganezle M."/>
        </authorList>
    </citation>
    <scope>NUCLEOTIDE SEQUENCE [LARGE SCALE GENOMIC DNA]</scope>
    <source>
        <strain evidence="4 5">LP38</strain>
    </source>
</reference>
<dbReference type="SMART" id="SM00829">
    <property type="entry name" value="PKS_ER"/>
    <property type="match status" value="1"/>
</dbReference>
<evidence type="ECO:0000313" key="4">
    <source>
        <dbReference type="EMBL" id="KJW12582.1"/>
    </source>
</evidence>
<dbReference type="PATRIC" id="fig|216463.3.peg.898"/>
<protein>
    <submittedName>
        <fullName evidence="4">Quinone oxidoreductase</fullName>
    </submittedName>
</protein>
<dbReference type="Gene3D" id="3.40.50.720">
    <property type="entry name" value="NAD(P)-binding Rossmann-like Domain"/>
    <property type="match status" value="1"/>
</dbReference>
<accession>A0A0F3RUX2</accession>
<keyword evidence="2" id="KW-0560">Oxidoreductase</keyword>
<sequence>MQAYVVNHAGGPEVLQLTTVPTPPVKPGWTRVKVLGFGVNHSEIFTREGQSPSVQFPRILGIEVVGLVDETSDPTAFAPGQRVVSIMGEMGRAYDGSYAEYVLLPNDQLYTVQTTLPLADLVATPETYYTAYGIFKSLHLQATDRVLIRAATSGVGLADLRLIKAFNPQIHVTGTSRRAAKRQQLLDAGFDDVIVAPDSAQLPAGTVHFDKIIDLIGPLSVKDSLRHLNENGIVNATGELGGVWTVPDLDPIMDIPNNAYLTGFSSGDVSQALLQELFDFIARYRVPVAPTKIFSFDQVPAAHAYLQSAGSFGKVIVLLDGANQE</sequence>
<dbReference type="OrthoDB" id="9792162at2"/>
<feature type="domain" description="Enoyl reductase (ER)" evidence="3">
    <location>
        <begin position="10"/>
        <end position="317"/>
    </location>
</feature>
<organism evidence="4 5">
    <name type="scientific">Levilactobacillus spicheri</name>
    <dbReference type="NCBI Taxonomy" id="216463"/>
    <lineage>
        <taxon>Bacteria</taxon>
        <taxon>Bacillati</taxon>
        <taxon>Bacillota</taxon>
        <taxon>Bacilli</taxon>
        <taxon>Lactobacillales</taxon>
        <taxon>Lactobacillaceae</taxon>
        <taxon>Levilactobacillus</taxon>
    </lineage>
</organism>
<evidence type="ECO:0000256" key="2">
    <source>
        <dbReference type="ARBA" id="ARBA00023002"/>
    </source>
</evidence>
<dbReference type="Pfam" id="PF13602">
    <property type="entry name" value="ADH_zinc_N_2"/>
    <property type="match status" value="1"/>
</dbReference>
<dbReference type="SUPFAM" id="SSF51735">
    <property type="entry name" value="NAD(P)-binding Rossmann-fold domains"/>
    <property type="match status" value="1"/>
</dbReference>
<evidence type="ECO:0000313" key="5">
    <source>
        <dbReference type="Proteomes" id="UP000033491"/>
    </source>
</evidence>
<dbReference type="RefSeq" id="WP_045807690.1">
    <property type="nucleotide sequence ID" value="NZ_JZCR01000019.1"/>
</dbReference>
<proteinExistence type="predicted"/>
<dbReference type="Pfam" id="PF08240">
    <property type="entry name" value="ADH_N"/>
    <property type="match status" value="1"/>
</dbReference>
<dbReference type="AlphaFoldDB" id="A0A0F3RUX2"/>
<comment type="caution">
    <text evidence="4">The sequence shown here is derived from an EMBL/GenBank/DDBJ whole genome shotgun (WGS) entry which is preliminary data.</text>
</comment>
<evidence type="ECO:0000256" key="1">
    <source>
        <dbReference type="ARBA" id="ARBA00022857"/>
    </source>
</evidence>
<dbReference type="Gene3D" id="3.90.180.10">
    <property type="entry name" value="Medium-chain alcohol dehydrogenases, catalytic domain"/>
    <property type="match status" value="1"/>
</dbReference>
<dbReference type="InterPro" id="IPR036291">
    <property type="entry name" value="NAD(P)-bd_dom_sf"/>
</dbReference>
<dbReference type="CDD" id="cd08243">
    <property type="entry name" value="quinone_oxidoreductase_like_1"/>
    <property type="match status" value="1"/>
</dbReference>
<dbReference type="EMBL" id="JZCR01000019">
    <property type="protein sequence ID" value="KJW12582.1"/>
    <property type="molecule type" value="Genomic_DNA"/>
</dbReference>
<dbReference type="GO" id="GO:0070402">
    <property type="term" value="F:NADPH binding"/>
    <property type="evidence" value="ECO:0007669"/>
    <property type="project" value="TreeGrafter"/>
</dbReference>